<keyword evidence="3 6" id="KW-0812">Transmembrane</keyword>
<gene>
    <name evidence="8" type="ORF">KDL28_28740</name>
</gene>
<dbReference type="RefSeq" id="WP_252443659.1">
    <property type="nucleotide sequence ID" value="NZ_JAGSOV010000061.1"/>
</dbReference>
<dbReference type="PANTHER" id="PTHR23501:SF191">
    <property type="entry name" value="VACUOLAR BASIC AMINO ACID TRANSPORTER 4"/>
    <property type="match status" value="1"/>
</dbReference>
<evidence type="ECO:0000256" key="6">
    <source>
        <dbReference type="SAM" id="Phobius"/>
    </source>
</evidence>
<dbReference type="InterPro" id="IPR036259">
    <property type="entry name" value="MFS_trans_sf"/>
</dbReference>
<feature type="transmembrane region" description="Helical" evidence="6">
    <location>
        <begin position="219"/>
        <end position="236"/>
    </location>
</feature>
<feature type="transmembrane region" description="Helical" evidence="6">
    <location>
        <begin position="162"/>
        <end position="183"/>
    </location>
</feature>
<dbReference type="Gene3D" id="1.20.1720.10">
    <property type="entry name" value="Multidrug resistance protein D"/>
    <property type="match status" value="1"/>
</dbReference>
<feature type="transmembrane region" description="Helical" evidence="6">
    <location>
        <begin position="136"/>
        <end position="156"/>
    </location>
</feature>
<name>A0ABT1A7S8_9PSEU</name>
<dbReference type="PROSITE" id="PS50850">
    <property type="entry name" value="MFS"/>
    <property type="match status" value="1"/>
</dbReference>
<reference evidence="8" key="1">
    <citation type="submission" date="2021-04" db="EMBL/GenBank/DDBJ databases">
        <title>Pseudonocardia sp. nov., isolated from sandy soil of mangrove forest.</title>
        <authorList>
            <person name="Zan Z."/>
            <person name="Huang R."/>
            <person name="Liu W."/>
        </authorList>
    </citation>
    <scope>NUCLEOTIDE SEQUENCE</scope>
    <source>
        <strain evidence="8">S2-4</strain>
    </source>
</reference>
<feature type="transmembrane region" description="Helical" evidence="6">
    <location>
        <begin position="257"/>
        <end position="278"/>
    </location>
</feature>
<feature type="domain" description="Major facilitator superfamily (MFS) profile" evidence="7">
    <location>
        <begin position="15"/>
        <end position="404"/>
    </location>
</feature>
<dbReference type="InterPro" id="IPR020846">
    <property type="entry name" value="MFS_dom"/>
</dbReference>
<evidence type="ECO:0000256" key="2">
    <source>
        <dbReference type="ARBA" id="ARBA00022448"/>
    </source>
</evidence>
<feature type="transmembrane region" description="Helical" evidence="6">
    <location>
        <begin position="298"/>
        <end position="318"/>
    </location>
</feature>
<keyword evidence="9" id="KW-1185">Reference proteome</keyword>
<dbReference type="Proteomes" id="UP001165283">
    <property type="component" value="Unassembled WGS sequence"/>
</dbReference>
<keyword evidence="2" id="KW-0813">Transport</keyword>
<sequence length="404" mass="38959">MSLPATAAGRTRGRPVALGWLALLAGPLSFGITAPALVLDDIAAALGTSAGSTATLVTAFGWGIAVGSPLAGRALARHGGRTTLAFSSALVVTGALLVLASTALPHLVLVLAGCALQALGGVGLTVTAIGMAVGPTAMGTVSGALASFGAVAPLVGSQVADALGWRAALVLPLLALLAVPAAARGAQPPVASGPRDASGVALLVLTVSALAVLTALPVVWAAAAAAVALGSGLLLARHARRHPTGVVPGSVPRSVRFLLASAVAFGLAVVNFAIVYAAPPLLATATGWDADQLGTALLGPYLAGGLLALLLVPATAGLRYRAVVLVLPALALIAAALIAASGSAVALFAAMLLGSVTASTGQGALGLRAGDAVPAADRGPALSLFTLCYLLGAAFGPAIAVAVV</sequence>
<dbReference type="InterPro" id="IPR011701">
    <property type="entry name" value="MFS"/>
</dbReference>
<feature type="transmembrane region" description="Helical" evidence="6">
    <location>
        <begin position="107"/>
        <end position="129"/>
    </location>
</feature>
<evidence type="ECO:0000256" key="5">
    <source>
        <dbReference type="ARBA" id="ARBA00023136"/>
    </source>
</evidence>
<feature type="transmembrane region" description="Helical" evidence="6">
    <location>
        <begin position="55"/>
        <end position="76"/>
    </location>
</feature>
<evidence type="ECO:0000256" key="3">
    <source>
        <dbReference type="ARBA" id="ARBA00022692"/>
    </source>
</evidence>
<evidence type="ECO:0000256" key="4">
    <source>
        <dbReference type="ARBA" id="ARBA00022989"/>
    </source>
</evidence>
<dbReference type="Gene3D" id="1.20.1250.20">
    <property type="entry name" value="MFS general substrate transporter like domains"/>
    <property type="match status" value="1"/>
</dbReference>
<evidence type="ECO:0000313" key="9">
    <source>
        <dbReference type="Proteomes" id="UP001165283"/>
    </source>
</evidence>
<protein>
    <submittedName>
        <fullName evidence="8">MFS transporter</fullName>
    </submittedName>
</protein>
<keyword evidence="4 6" id="KW-1133">Transmembrane helix</keyword>
<dbReference type="SUPFAM" id="SSF103473">
    <property type="entry name" value="MFS general substrate transporter"/>
    <property type="match status" value="1"/>
</dbReference>
<feature type="transmembrane region" description="Helical" evidence="6">
    <location>
        <begin position="83"/>
        <end position="101"/>
    </location>
</feature>
<evidence type="ECO:0000259" key="7">
    <source>
        <dbReference type="PROSITE" id="PS50850"/>
    </source>
</evidence>
<evidence type="ECO:0000256" key="1">
    <source>
        <dbReference type="ARBA" id="ARBA00004429"/>
    </source>
</evidence>
<proteinExistence type="predicted"/>
<feature type="transmembrane region" description="Helical" evidence="6">
    <location>
        <begin position="381"/>
        <end position="403"/>
    </location>
</feature>
<accession>A0ABT1A7S8</accession>
<organism evidence="8 9">
    <name type="scientific">Pseudonocardia humida</name>
    <dbReference type="NCBI Taxonomy" id="2800819"/>
    <lineage>
        <taxon>Bacteria</taxon>
        <taxon>Bacillati</taxon>
        <taxon>Actinomycetota</taxon>
        <taxon>Actinomycetes</taxon>
        <taxon>Pseudonocardiales</taxon>
        <taxon>Pseudonocardiaceae</taxon>
        <taxon>Pseudonocardia</taxon>
    </lineage>
</organism>
<keyword evidence="5 6" id="KW-0472">Membrane</keyword>
<comment type="subcellular location">
    <subcellularLocation>
        <location evidence="1">Cell inner membrane</location>
        <topology evidence="1">Multi-pass membrane protein</topology>
    </subcellularLocation>
</comment>
<dbReference type="PANTHER" id="PTHR23501">
    <property type="entry name" value="MAJOR FACILITATOR SUPERFAMILY"/>
    <property type="match status" value="1"/>
</dbReference>
<dbReference type="EMBL" id="JAGSOV010000061">
    <property type="protein sequence ID" value="MCO1659064.1"/>
    <property type="molecule type" value="Genomic_DNA"/>
</dbReference>
<dbReference type="Pfam" id="PF07690">
    <property type="entry name" value="MFS_1"/>
    <property type="match status" value="1"/>
</dbReference>
<feature type="transmembrane region" description="Helical" evidence="6">
    <location>
        <begin position="325"/>
        <end position="353"/>
    </location>
</feature>
<evidence type="ECO:0000313" key="8">
    <source>
        <dbReference type="EMBL" id="MCO1659064.1"/>
    </source>
</evidence>
<comment type="caution">
    <text evidence="8">The sequence shown here is derived from an EMBL/GenBank/DDBJ whole genome shotgun (WGS) entry which is preliminary data.</text>
</comment>